<organism evidence="2 3">
    <name type="scientific">Caenorhabditis angaria</name>
    <dbReference type="NCBI Taxonomy" id="860376"/>
    <lineage>
        <taxon>Eukaryota</taxon>
        <taxon>Metazoa</taxon>
        <taxon>Ecdysozoa</taxon>
        <taxon>Nematoda</taxon>
        <taxon>Chromadorea</taxon>
        <taxon>Rhabditida</taxon>
        <taxon>Rhabditina</taxon>
        <taxon>Rhabditomorpha</taxon>
        <taxon>Rhabditoidea</taxon>
        <taxon>Rhabditidae</taxon>
        <taxon>Peloderinae</taxon>
        <taxon>Caenorhabditis</taxon>
    </lineage>
</organism>
<dbReference type="Pfam" id="PF07914">
    <property type="entry name" value="DUF1679"/>
    <property type="match status" value="2"/>
</dbReference>
<evidence type="ECO:0000313" key="3">
    <source>
        <dbReference type="Proteomes" id="UP001152747"/>
    </source>
</evidence>
<dbReference type="InterPro" id="IPR011009">
    <property type="entry name" value="Kinase-like_dom_sf"/>
</dbReference>
<feature type="domain" description="CHK kinase-like" evidence="1">
    <location>
        <begin position="106"/>
        <end position="266"/>
    </location>
</feature>
<name>A0A9P1J2D7_9PELO</name>
<dbReference type="SMART" id="SM00587">
    <property type="entry name" value="CHK"/>
    <property type="match status" value="1"/>
</dbReference>
<comment type="caution">
    <text evidence="2">The sequence shown here is derived from an EMBL/GenBank/DDBJ whole genome shotgun (WGS) entry which is preliminary data.</text>
</comment>
<reference evidence="2" key="1">
    <citation type="submission" date="2022-11" db="EMBL/GenBank/DDBJ databases">
        <authorList>
            <person name="Kikuchi T."/>
        </authorList>
    </citation>
    <scope>NUCLEOTIDE SEQUENCE</scope>
    <source>
        <strain evidence="2">PS1010</strain>
    </source>
</reference>
<evidence type="ECO:0000259" key="1">
    <source>
        <dbReference type="SMART" id="SM00587"/>
    </source>
</evidence>
<protein>
    <recommendedName>
        <fullName evidence="1">CHK kinase-like domain-containing protein</fullName>
    </recommendedName>
</protein>
<dbReference type="InterPro" id="IPR052961">
    <property type="entry name" value="Oxido-Kinase-like_Enzymes"/>
</dbReference>
<dbReference type="OrthoDB" id="5786316at2759"/>
<dbReference type="Proteomes" id="UP001152747">
    <property type="component" value="Unassembled WGS sequence"/>
</dbReference>
<gene>
    <name evidence="2" type="ORF">CAMP_LOCUS17130</name>
</gene>
<dbReference type="InterPro" id="IPR015897">
    <property type="entry name" value="CHK_kinase-like"/>
</dbReference>
<dbReference type="PANTHER" id="PTHR23020:SF8">
    <property type="entry name" value="CHK KINASE-LIKE DOMAIN-CONTAINING PROTEIN"/>
    <property type="match status" value="1"/>
</dbReference>
<keyword evidence="3" id="KW-1185">Reference proteome</keyword>
<dbReference type="Gene3D" id="3.90.1200.10">
    <property type="match status" value="1"/>
</dbReference>
<proteinExistence type="predicted"/>
<sequence>MPPKLHDISDGILETFVTWEDVENELRLSFKTESRFGEKKQATNIGDMKGFMSKIALIEPDWQPKSPNLPEKLAIKISSSLAFINLSKLLKFGGENGLSDEKIETFDEISLGIRKNAENPENLKFAGDLDLLPRILKDFGDRKSTYQSIRQNFPENLKCDVEKLIEIYQFLMKPEQIEKLSGICAYFGYPAQLVHGDLWPGNLLFSKESPLELGAIIDFQAVSFGSPAQDLTRLFISILSAESRRGQNLDSLLEFFYANVTENLEKSDPKIKIPYTLEQLQKSYRLFFPMMSSMILPGILRFSNDKLNSDLAREKSRGILEDVLEIHQSNLENFADFFE</sequence>
<dbReference type="PANTHER" id="PTHR23020">
    <property type="entry name" value="UNCHARACTERIZED NUCLEAR HORMONE RECEPTOR-RELATED"/>
    <property type="match status" value="1"/>
</dbReference>
<evidence type="ECO:0000313" key="2">
    <source>
        <dbReference type="EMBL" id="CAI5454493.1"/>
    </source>
</evidence>
<dbReference type="InterPro" id="IPR012877">
    <property type="entry name" value="Dhs-27"/>
</dbReference>
<dbReference type="SUPFAM" id="SSF56112">
    <property type="entry name" value="Protein kinase-like (PK-like)"/>
    <property type="match status" value="1"/>
</dbReference>
<accession>A0A9P1J2D7</accession>
<dbReference type="AlphaFoldDB" id="A0A9P1J2D7"/>
<dbReference type="EMBL" id="CANHGI010000006">
    <property type="protein sequence ID" value="CAI5454493.1"/>
    <property type="molecule type" value="Genomic_DNA"/>
</dbReference>